<organism evidence="2 3">
    <name type="scientific">Xanthobacter tagetidis</name>
    <dbReference type="NCBI Taxonomy" id="60216"/>
    <lineage>
        <taxon>Bacteria</taxon>
        <taxon>Pseudomonadati</taxon>
        <taxon>Pseudomonadota</taxon>
        <taxon>Alphaproteobacteria</taxon>
        <taxon>Hyphomicrobiales</taxon>
        <taxon>Xanthobacteraceae</taxon>
        <taxon>Xanthobacter</taxon>
    </lineage>
</organism>
<keyword evidence="2" id="KW-0540">Nuclease</keyword>
<dbReference type="Gene3D" id="3.40.960.10">
    <property type="entry name" value="VSR Endonuclease"/>
    <property type="match status" value="1"/>
</dbReference>
<dbReference type="OrthoDB" id="9798754at2"/>
<dbReference type="InterPro" id="IPR011335">
    <property type="entry name" value="Restrct_endonuc-II-like"/>
</dbReference>
<reference evidence="2 3" key="1">
    <citation type="submission" date="2018-10" db="EMBL/GenBank/DDBJ databases">
        <title>Xanthobacter tagetidis genome sequencing and assembly.</title>
        <authorList>
            <person name="Maclea K.S."/>
            <person name="Goen A.E."/>
            <person name="Fatima S.A."/>
        </authorList>
    </citation>
    <scope>NUCLEOTIDE SEQUENCE [LARGE SCALE GENOMIC DNA]</scope>
    <source>
        <strain evidence="2 3">ATCC 700314</strain>
    </source>
</reference>
<dbReference type="RefSeq" id="WP_121623940.1">
    <property type="nucleotide sequence ID" value="NZ_JACIIW010000008.1"/>
</dbReference>
<keyword evidence="3" id="KW-1185">Reference proteome</keyword>
<comment type="caution">
    <text evidence="2">The sequence shown here is derived from an EMBL/GenBank/DDBJ whole genome shotgun (WGS) entry which is preliminary data.</text>
</comment>
<dbReference type="Proteomes" id="UP000269692">
    <property type="component" value="Unassembled WGS sequence"/>
</dbReference>
<protein>
    <submittedName>
        <fullName evidence="2">Endonuclease domain-containing protein</fullName>
    </submittedName>
</protein>
<evidence type="ECO:0000313" key="2">
    <source>
        <dbReference type="EMBL" id="RLP77103.1"/>
    </source>
</evidence>
<feature type="domain" description="DUF559" evidence="1">
    <location>
        <begin position="11"/>
        <end position="97"/>
    </location>
</feature>
<gene>
    <name evidence="2" type="ORF">D9R14_13905</name>
</gene>
<dbReference type="GO" id="GO:0004519">
    <property type="term" value="F:endonuclease activity"/>
    <property type="evidence" value="ECO:0007669"/>
    <property type="project" value="UniProtKB-KW"/>
</dbReference>
<dbReference type="AlphaFoldDB" id="A0A3L7A9X0"/>
<dbReference type="InterPro" id="IPR007569">
    <property type="entry name" value="DUF559"/>
</dbReference>
<keyword evidence="2" id="KW-0378">Hydrolase</keyword>
<dbReference type="EMBL" id="RCTF01000011">
    <property type="protein sequence ID" value="RLP77103.1"/>
    <property type="molecule type" value="Genomic_DNA"/>
</dbReference>
<evidence type="ECO:0000259" key="1">
    <source>
        <dbReference type="Pfam" id="PF04480"/>
    </source>
</evidence>
<name>A0A3L7A9X0_9HYPH</name>
<keyword evidence="2" id="KW-0255">Endonuclease</keyword>
<evidence type="ECO:0000313" key="3">
    <source>
        <dbReference type="Proteomes" id="UP000269692"/>
    </source>
</evidence>
<dbReference type="PANTHER" id="PTHR38590:SF1">
    <property type="entry name" value="BLL0828 PROTEIN"/>
    <property type="match status" value="1"/>
</dbReference>
<dbReference type="SUPFAM" id="SSF52980">
    <property type="entry name" value="Restriction endonuclease-like"/>
    <property type="match status" value="1"/>
</dbReference>
<dbReference type="Pfam" id="PF04480">
    <property type="entry name" value="DUF559"/>
    <property type="match status" value="1"/>
</dbReference>
<dbReference type="InterPro" id="IPR047216">
    <property type="entry name" value="Endonuclease_DUF559_bact"/>
</dbReference>
<accession>A0A3L7A9X0</accession>
<dbReference type="CDD" id="cd01038">
    <property type="entry name" value="Endonuclease_DUF559"/>
    <property type="match status" value="1"/>
</dbReference>
<dbReference type="PANTHER" id="PTHR38590">
    <property type="entry name" value="BLL0828 PROTEIN"/>
    <property type="match status" value="1"/>
</dbReference>
<proteinExistence type="predicted"/>
<sequence>MMSAAPQAPVARARTLRRSMTDAEARLWRLLRDRRFDGAKFRRQVPAGPYVADFLSFGHRLVVEADGGQHAGALRDAARDAFFRRSGFRVLRFWNNDNACCHTSGCTGRRAGRQPLSPCGRGWIAAQPRDG</sequence>